<organism evidence="2 3">
    <name type="scientific">Flavihumibacter fluminis</name>
    <dbReference type="NCBI Taxonomy" id="2909236"/>
    <lineage>
        <taxon>Bacteria</taxon>
        <taxon>Pseudomonadati</taxon>
        <taxon>Bacteroidota</taxon>
        <taxon>Chitinophagia</taxon>
        <taxon>Chitinophagales</taxon>
        <taxon>Chitinophagaceae</taxon>
        <taxon>Flavihumibacter</taxon>
    </lineage>
</organism>
<dbReference type="RefSeq" id="WP_234868023.1">
    <property type="nucleotide sequence ID" value="NZ_JAKEVY010000005.1"/>
</dbReference>
<keyword evidence="3" id="KW-1185">Reference proteome</keyword>
<dbReference type="EMBL" id="JAKEVY010000005">
    <property type="protein sequence ID" value="MCF1716669.1"/>
    <property type="molecule type" value="Genomic_DNA"/>
</dbReference>
<dbReference type="Proteomes" id="UP001200145">
    <property type="component" value="Unassembled WGS sequence"/>
</dbReference>
<gene>
    <name evidence="2" type="ORF">L0U88_18655</name>
</gene>
<evidence type="ECO:0008006" key="4">
    <source>
        <dbReference type="Google" id="ProtNLM"/>
    </source>
</evidence>
<keyword evidence="1" id="KW-0732">Signal</keyword>
<comment type="caution">
    <text evidence="2">The sequence shown here is derived from an EMBL/GenBank/DDBJ whole genome shotgun (WGS) entry which is preliminary data.</text>
</comment>
<feature type="signal peptide" evidence="1">
    <location>
        <begin position="1"/>
        <end position="19"/>
    </location>
</feature>
<evidence type="ECO:0000313" key="2">
    <source>
        <dbReference type="EMBL" id="MCF1716669.1"/>
    </source>
</evidence>
<evidence type="ECO:0000313" key="3">
    <source>
        <dbReference type="Proteomes" id="UP001200145"/>
    </source>
</evidence>
<evidence type="ECO:0000256" key="1">
    <source>
        <dbReference type="SAM" id="SignalP"/>
    </source>
</evidence>
<name>A0ABS9BLT5_9BACT</name>
<feature type="chain" id="PRO_5046662013" description="Outer membrane protein with beta-barrel domain" evidence="1">
    <location>
        <begin position="20"/>
        <end position="159"/>
    </location>
</feature>
<protein>
    <recommendedName>
        <fullName evidence="4">Outer membrane protein with beta-barrel domain</fullName>
    </recommendedName>
</protein>
<sequence>MRKCTLLLLGMALTCAAQAQSSFSRNFAYVEAGGNGLFGSINYERQFSKKPGFGMRAGLGFYAEYDFYLTVPVAFNYLIPLKNENQFLEAALGLTPTLFKSRPEKNHVNIDVDHFFIPTFGFRKHTRNNFMWRINVGSVVGIQDGAVLPWVGFSYGKRF</sequence>
<proteinExistence type="predicted"/>
<accession>A0ABS9BLT5</accession>
<reference evidence="2 3" key="1">
    <citation type="submission" date="2022-01" db="EMBL/GenBank/DDBJ databases">
        <title>Flavihumibacter sp. nov., isolated from sediment of a river.</title>
        <authorList>
            <person name="Liu H."/>
        </authorList>
    </citation>
    <scope>NUCLEOTIDE SEQUENCE [LARGE SCALE GENOMIC DNA]</scope>
    <source>
        <strain evidence="2 3">RY-1</strain>
    </source>
</reference>